<comment type="caution">
    <text evidence="2">The sequence shown here is derived from an EMBL/GenBank/DDBJ whole genome shotgun (WGS) entry which is preliminary data.</text>
</comment>
<feature type="domain" description="DUF3850" evidence="1">
    <location>
        <begin position="7"/>
        <end position="80"/>
    </location>
</feature>
<dbReference type="Pfam" id="PF12961">
    <property type="entry name" value="DUF3850"/>
    <property type="match status" value="1"/>
</dbReference>
<gene>
    <name evidence="2" type="ORF">BCT54_05655</name>
</gene>
<evidence type="ECO:0000259" key="1">
    <source>
        <dbReference type="Pfam" id="PF12961"/>
    </source>
</evidence>
<evidence type="ECO:0000313" key="3">
    <source>
        <dbReference type="Proteomes" id="UP000235533"/>
    </source>
</evidence>
<accession>A0A2N7JNS2</accession>
<evidence type="ECO:0000313" key="2">
    <source>
        <dbReference type="EMBL" id="PMM43975.1"/>
    </source>
</evidence>
<dbReference type="InterPro" id="IPR039440">
    <property type="entry name" value="DUF3850"/>
</dbReference>
<dbReference type="Proteomes" id="UP000235533">
    <property type="component" value="Unassembled WGS sequence"/>
</dbReference>
<dbReference type="RefSeq" id="WP_102553007.1">
    <property type="nucleotide sequence ID" value="NZ_MCZF01000255.1"/>
</dbReference>
<proteinExistence type="predicted"/>
<protein>
    <recommendedName>
        <fullName evidence="1">DUF3850 domain-containing protein</fullName>
    </recommendedName>
</protein>
<dbReference type="EMBL" id="MCZF01000255">
    <property type="protein sequence ID" value="PMM43975.1"/>
    <property type="molecule type" value="Genomic_DNA"/>
</dbReference>
<dbReference type="Gene3D" id="2.30.130.30">
    <property type="entry name" value="Hypothetical protein"/>
    <property type="match status" value="1"/>
</dbReference>
<name>A0A2N7JNS2_VIBSP</name>
<dbReference type="InterPro" id="IPR015947">
    <property type="entry name" value="PUA-like_sf"/>
</dbReference>
<sequence length="150" mass="16959">MSTLKLHELKIQSVHFTEVLAGRKTNEVRLNDRDFQVNDCLNLREINENGDYTGQEMNAQICHILHGDQFGLEKGWCVLSLANATHAKAQTLIEYLRDRLQETCDCIEAGYDIVRSSGHTIDDSQATVEDGRVFIEMANQYLSTIAEVEA</sequence>
<organism evidence="2 3">
    <name type="scientific">Vibrio splendidus</name>
    <dbReference type="NCBI Taxonomy" id="29497"/>
    <lineage>
        <taxon>Bacteria</taxon>
        <taxon>Pseudomonadati</taxon>
        <taxon>Pseudomonadota</taxon>
        <taxon>Gammaproteobacteria</taxon>
        <taxon>Vibrionales</taxon>
        <taxon>Vibrionaceae</taxon>
        <taxon>Vibrio</taxon>
    </lineage>
</organism>
<dbReference type="AlphaFoldDB" id="A0A2N7JNS2"/>
<reference evidence="3" key="1">
    <citation type="submission" date="2016-07" db="EMBL/GenBank/DDBJ databases">
        <title>Nontailed viruses are major unrecognized killers of bacteria in the ocean.</title>
        <authorList>
            <person name="Kauffman K."/>
            <person name="Hussain F."/>
            <person name="Yang J."/>
            <person name="Arevalo P."/>
            <person name="Brown J."/>
            <person name="Cutler M."/>
            <person name="Kelly L."/>
            <person name="Polz M.F."/>
        </authorList>
    </citation>
    <scope>NUCLEOTIDE SEQUENCE [LARGE SCALE GENOMIC DNA]</scope>
    <source>
        <strain evidence="3">10N.261.48.B5</strain>
    </source>
</reference>
<dbReference type="SUPFAM" id="SSF88697">
    <property type="entry name" value="PUA domain-like"/>
    <property type="match status" value="1"/>
</dbReference>